<keyword evidence="3" id="KW-1185">Reference proteome</keyword>
<proteinExistence type="predicted"/>
<keyword evidence="1" id="KW-0472">Membrane</keyword>
<dbReference type="RefSeq" id="WP_191026571.1">
    <property type="nucleotide sequence ID" value="NZ_JABBXD010000014.1"/>
</dbReference>
<name>A0ABR8LPE1_9ALTE</name>
<dbReference type="Proteomes" id="UP000624419">
    <property type="component" value="Unassembled WGS sequence"/>
</dbReference>
<keyword evidence="1" id="KW-0812">Transmembrane</keyword>
<feature type="transmembrane region" description="Helical" evidence="1">
    <location>
        <begin position="35"/>
        <end position="53"/>
    </location>
</feature>
<evidence type="ECO:0000313" key="3">
    <source>
        <dbReference type="Proteomes" id="UP000624419"/>
    </source>
</evidence>
<organism evidence="2 3">
    <name type="scientific">Salinimonas profundi</name>
    <dbReference type="NCBI Taxonomy" id="2729140"/>
    <lineage>
        <taxon>Bacteria</taxon>
        <taxon>Pseudomonadati</taxon>
        <taxon>Pseudomonadota</taxon>
        <taxon>Gammaproteobacteria</taxon>
        <taxon>Alteromonadales</taxon>
        <taxon>Alteromonadaceae</taxon>
        <taxon>Alteromonas/Salinimonas group</taxon>
        <taxon>Salinimonas</taxon>
    </lineage>
</organism>
<evidence type="ECO:0008006" key="4">
    <source>
        <dbReference type="Google" id="ProtNLM"/>
    </source>
</evidence>
<reference evidence="2 3" key="1">
    <citation type="submission" date="2020-04" db="EMBL/GenBank/DDBJ databases">
        <title>Salinimonas sp. HHU 13199.</title>
        <authorList>
            <person name="Cui X."/>
            <person name="Zhang D."/>
        </authorList>
    </citation>
    <scope>NUCLEOTIDE SEQUENCE [LARGE SCALE GENOMIC DNA]</scope>
    <source>
        <strain evidence="2 3">HHU 13199</strain>
    </source>
</reference>
<sequence>MNLCCISNDNDACPVGCTRAQDTVITDKKRRLKPYILGAVVLVAVALSAHAIISTETVSQSVDKSSLQIATVKLGELVRDIAATGRIVAANAPQV</sequence>
<keyword evidence="1" id="KW-1133">Transmembrane helix</keyword>
<comment type="caution">
    <text evidence="2">The sequence shown here is derived from an EMBL/GenBank/DDBJ whole genome shotgun (WGS) entry which is preliminary data.</text>
</comment>
<evidence type="ECO:0000256" key="1">
    <source>
        <dbReference type="SAM" id="Phobius"/>
    </source>
</evidence>
<accession>A0ABR8LPE1</accession>
<dbReference type="EMBL" id="JABBXD010000014">
    <property type="protein sequence ID" value="MBD3587483.1"/>
    <property type="molecule type" value="Genomic_DNA"/>
</dbReference>
<protein>
    <recommendedName>
        <fullName evidence="4">Methyl-accepting chemotaxis protein</fullName>
    </recommendedName>
</protein>
<evidence type="ECO:0000313" key="2">
    <source>
        <dbReference type="EMBL" id="MBD3587483.1"/>
    </source>
</evidence>
<gene>
    <name evidence="2" type="ORF">HHX48_17225</name>
</gene>